<accession>A0A8J6HJN7</accession>
<dbReference type="InterPro" id="IPR031986">
    <property type="entry name" value="GD_N"/>
</dbReference>
<keyword evidence="1" id="KW-1015">Disulfide bond</keyword>
<evidence type="ECO:0000313" key="3">
    <source>
        <dbReference type="EMBL" id="KAH0815563.1"/>
    </source>
</evidence>
<dbReference type="GO" id="GO:0004252">
    <property type="term" value="F:serine-type endopeptidase activity"/>
    <property type="evidence" value="ECO:0007669"/>
    <property type="project" value="InterPro"/>
</dbReference>
<dbReference type="Proteomes" id="UP000719412">
    <property type="component" value="Unassembled WGS sequence"/>
</dbReference>
<dbReference type="PRINTS" id="PR00722">
    <property type="entry name" value="CHYMOTRYPSIN"/>
</dbReference>
<dbReference type="InterPro" id="IPR033116">
    <property type="entry name" value="TRYPSIN_SER"/>
</dbReference>
<evidence type="ECO:0000256" key="1">
    <source>
        <dbReference type="ARBA" id="ARBA00023157"/>
    </source>
</evidence>
<evidence type="ECO:0000259" key="2">
    <source>
        <dbReference type="PROSITE" id="PS50240"/>
    </source>
</evidence>
<dbReference type="Pfam" id="PF00089">
    <property type="entry name" value="Trypsin"/>
    <property type="match status" value="1"/>
</dbReference>
<dbReference type="PROSITE" id="PS00135">
    <property type="entry name" value="TRYPSIN_SER"/>
    <property type="match status" value="1"/>
</dbReference>
<reference evidence="3" key="2">
    <citation type="submission" date="2021-08" db="EMBL/GenBank/DDBJ databases">
        <authorList>
            <person name="Eriksson T."/>
        </authorList>
    </citation>
    <scope>NUCLEOTIDE SEQUENCE</scope>
    <source>
        <strain evidence="3">Stoneville</strain>
        <tissue evidence="3">Whole head</tissue>
    </source>
</reference>
<dbReference type="InterPro" id="IPR001314">
    <property type="entry name" value="Peptidase_S1A"/>
</dbReference>
<dbReference type="GO" id="GO:0006508">
    <property type="term" value="P:proteolysis"/>
    <property type="evidence" value="ECO:0007669"/>
    <property type="project" value="InterPro"/>
</dbReference>
<name>A0A8J6HJN7_TENMO</name>
<dbReference type="InterPro" id="IPR009003">
    <property type="entry name" value="Peptidase_S1_PA"/>
</dbReference>
<reference evidence="3" key="1">
    <citation type="journal article" date="2020" name="J Insects Food Feed">
        <title>The yellow mealworm (Tenebrio molitor) genome: a resource for the emerging insects as food and feed industry.</title>
        <authorList>
            <person name="Eriksson T."/>
            <person name="Andere A."/>
            <person name="Kelstrup H."/>
            <person name="Emery V."/>
            <person name="Picard C."/>
        </authorList>
    </citation>
    <scope>NUCLEOTIDE SEQUENCE</scope>
    <source>
        <strain evidence="3">Stoneville</strain>
        <tissue evidence="3">Whole head</tissue>
    </source>
</reference>
<protein>
    <recommendedName>
        <fullName evidence="2">Peptidase S1 domain-containing protein</fullName>
    </recommendedName>
</protein>
<dbReference type="InterPro" id="IPR001254">
    <property type="entry name" value="Trypsin_dom"/>
</dbReference>
<dbReference type="FunFam" id="2.40.10.10:FF:000068">
    <property type="entry name" value="transmembrane protease serine 2"/>
    <property type="match status" value="1"/>
</dbReference>
<proteinExistence type="predicted"/>
<dbReference type="EMBL" id="JABDTM020022935">
    <property type="protein sequence ID" value="KAH0815563.1"/>
    <property type="molecule type" value="Genomic_DNA"/>
</dbReference>
<dbReference type="InterPro" id="IPR043504">
    <property type="entry name" value="Peptidase_S1_PA_chymotrypsin"/>
</dbReference>
<dbReference type="Pfam" id="PF16030">
    <property type="entry name" value="GD_N"/>
    <property type="match status" value="1"/>
</dbReference>
<dbReference type="Gene3D" id="2.40.10.10">
    <property type="entry name" value="Trypsin-like serine proteases"/>
    <property type="match status" value="2"/>
</dbReference>
<dbReference type="SMART" id="SM00020">
    <property type="entry name" value="Tryp_SPc"/>
    <property type="match status" value="1"/>
</dbReference>
<gene>
    <name evidence="3" type="ORF">GEV33_007228</name>
</gene>
<dbReference type="PANTHER" id="PTHR24260">
    <property type="match status" value="1"/>
</dbReference>
<dbReference type="CDD" id="cd00190">
    <property type="entry name" value="Tryp_SPc"/>
    <property type="match status" value="1"/>
</dbReference>
<dbReference type="SUPFAM" id="SSF50494">
    <property type="entry name" value="Trypsin-like serine proteases"/>
    <property type="match status" value="1"/>
</dbReference>
<comment type="caution">
    <text evidence="3">The sequence shown here is derived from an EMBL/GenBank/DDBJ whole genome shotgun (WGS) entry which is preliminary data.</text>
</comment>
<dbReference type="InterPro" id="IPR051333">
    <property type="entry name" value="CLIP_Serine_Protease"/>
</dbReference>
<evidence type="ECO:0000313" key="4">
    <source>
        <dbReference type="Proteomes" id="UP000719412"/>
    </source>
</evidence>
<organism evidence="3 4">
    <name type="scientific">Tenebrio molitor</name>
    <name type="common">Yellow mealworm beetle</name>
    <dbReference type="NCBI Taxonomy" id="7067"/>
    <lineage>
        <taxon>Eukaryota</taxon>
        <taxon>Metazoa</taxon>
        <taxon>Ecdysozoa</taxon>
        <taxon>Arthropoda</taxon>
        <taxon>Hexapoda</taxon>
        <taxon>Insecta</taxon>
        <taxon>Pterygota</taxon>
        <taxon>Neoptera</taxon>
        <taxon>Endopterygota</taxon>
        <taxon>Coleoptera</taxon>
        <taxon>Polyphaga</taxon>
        <taxon>Cucujiformia</taxon>
        <taxon>Tenebrionidae</taxon>
        <taxon>Tenebrio</taxon>
    </lineage>
</organism>
<dbReference type="PANTHER" id="PTHR24260:SF143">
    <property type="entry name" value="SERINE PROTEASE GD-LIKE PROTEIN"/>
    <property type="match status" value="1"/>
</dbReference>
<dbReference type="AlphaFoldDB" id="A0A8J6HJN7"/>
<keyword evidence="4" id="KW-1185">Reference proteome</keyword>
<dbReference type="PROSITE" id="PS50240">
    <property type="entry name" value="TRYPSIN_DOM"/>
    <property type="match status" value="1"/>
</dbReference>
<feature type="domain" description="Peptidase S1" evidence="2">
    <location>
        <begin position="346"/>
        <end position="639"/>
    </location>
</feature>
<sequence length="688" mass="77053">MRSSSTDPALWILVIQNFPNVSTKMLEPVIYAISKRNCSNTPGAVFLKDIQYGFLVFDSPYISWSTPNFFFELAASDPFLDPERLISGLFYDPDDFVFVEIVHGTTLLLHVHCSHIAQKPEAVTEGRETSEVKEETYAACIVLNFSYYEAPTFYNVKRIAKIVPYRDRPWILEMSITGALLVFGLVALPPGSITLALKFNSPCPDLFHYDSADQPNQWTGTVTLLSDAELHGVWIRLIFDEKLTELDVPGGFGEVITHSDEREYLIKNRNFKLEGGIPKKIQIVVKYDGEKIPTLTGFRLNAEMVCSSKLTNSHQLFPGDLNNKDFLAYITSSLPASEYKEFEGCGTAPLSENPKPANEKVPNGQWPWQGAIYIQRNDGEKYACEATLVSPRHVLTPAHCVTYQKSELAVPIRQLKVYLGKYSHNHDEENRETQKLGVEKVVLYPGYRSRGLLNDLSVIQLDKPVIISDYVRPICLSRSLDKKEGFLVGYGISQDKVEDLGQARVKIIGDEECQERHSDLKGLLTDNVFCTSYVEDNSVCVGDSGSSLASLRDGLKPVWELKGVVTVGVVLQNKYKINVDGVDSDSEIDEPMTDTPADIADAAKQDLLPKKSGDLYNIENVDHKVEDLYFFAFVKRKQQGLGPPSPTNRLPTNIEVSITAAELHVSIPEPHTARLRKPHDFLNVAYHP</sequence>